<evidence type="ECO:0000313" key="2">
    <source>
        <dbReference type="EMBL" id="KAH3816839.1"/>
    </source>
</evidence>
<feature type="compositionally biased region" description="Basic and acidic residues" evidence="1">
    <location>
        <begin position="79"/>
        <end position="90"/>
    </location>
</feature>
<name>A0A9D4GK18_DREPO</name>
<feature type="compositionally biased region" description="Basic and acidic residues" evidence="1">
    <location>
        <begin position="40"/>
        <end position="57"/>
    </location>
</feature>
<dbReference type="Proteomes" id="UP000828390">
    <property type="component" value="Unassembled WGS sequence"/>
</dbReference>
<reference evidence="2" key="2">
    <citation type="submission" date="2020-11" db="EMBL/GenBank/DDBJ databases">
        <authorList>
            <person name="McCartney M.A."/>
            <person name="Auch B."/>
            <person name="Kono T."/>
            <person name="Mallez S."/>
            <person name="Becker A."/>
            <person name="Gohl D.M."/>
            <person name="Silverstein K.A.T."/>
            <person name="Koren S."/>
            <person name="Bechman K.B."/>
            <person name="Herman A."/>
            <person name="Abrahante J.E."/>
            <person name="Garbe J."/>
        </authorList>
    </citation>
    <scope>NUCLEOTIDE SEQUENCE</scope>
    <source>
        <strain evidence="2">Duluth1</strain>
        <tissue evidence="2">Whole animal</tissue>
    </source>
</reference>
<feature type="region of interest" description="Disordered" evidence="1">
    <location>
        <begin position="73"/>
        <end position="93"/>
    </location>
</feature>
<gene>
    <name evidence="2" type="ORF">DPMN_118362</name>
</gene>
<organism evidence="2 3">
    <name type="scientific">Dreissena polymorpha</name>
    <name type="common">Zebra mussel</name>
    <name type="synonym">Mytilus polymorpha</name>
    <dbReference type="NCBI Taxonomy" id="45954"/>
    <lineage>
        <taxon>Eukaryota</taxon>
        <taxon>Metazoa</taxon>
        <taxon>Spiralia</taxon>
        <taxon>Lophotrochozoa</taxon>
        <taxon>Mollusca</taxon>
        <taxon>Bivalvia</taxon>
        <taxon>Autobranchia</taxon>
        <taxon>Heteroconchia</taxon>
        <taxon>Euheterodonta</taxon>
        <taxon>Imparidentia</taxon>
        <taxon>Neoheterodontei</taxon>
        <taxon>Myida</taxon>
        <taxon>Dreissenoidea</taxon>
        <taxon>Dreissenidae</taxon>
        <taxon>Dreissena</taxon>
    </lineage>
</organism>
<dbReference type="EMBL" id="JAIWYP010000005">
    <property type="protein sequence ID" value="KAH3816839.1"/>
    <property type="molecule type" value="Genomic_DNA"/>
</dbReference>
<sequence>MYKTTSSLDWNCLPSDRETDRRTASQKQTFARKAYIQKDGGTDGRRWRSDRHTDRHKQIYKQTCRQKFRQMSTLTDVPPDIRKETSEPKHQTQRQFVVGDKTSVYNVYLR</sequence>
<evidence type="ECO:0000256" key="1">
    <source>
        <dbReference type="SAM" id="MobiDB-lite"/>
    </source>
</evidence>
<protein>
    <submittedName>
        <fullName evidence="2">Uncharacterized protein</fullName>
    </submittedName>
</protein>
<evidence type="ECO:0000313" key="3">
    <source>
        <dbReference type="Proteomes" id="UP000828390"/>
    </source>
</evidence>
<reference evidence="2" key="1">
    <citation type="journal article" date="2019" name="bioRxiv">
        <title>The Genome of the Zebra Mussel, Dreissena polymorpha: A Resource for Invasive Species Research.</title>
        <authorList>
            <person name="McCartney M.A."/>
            <person name="Auch B."/>
            <person name="Kono T."/>
            <person name="Mallez S."/>
            <person name="Zhang Y."/>
            <person name="Obille A."/>
            <person name="Becker A."/>
            <person name="Abrahante J.E."/>
            <person name="Garbe J."/>
            <person name="Badalamenti J.P."/>
            <person name="Herman A."/>
            <person name="Mangelson H."/>
            <person name="Liachko I."/>
            <person name="Sullivan S."/>
            <person name="Sone E.D."/>
            <person name="Koren S."/>
            <person name="Silverstein K.A.T."/>
            <person name="Beckman K.B."/>
            <person name="Gohl D.M."/>
        </authorList>
    </citation>
    <scope>NUCLEOTIDE SEQUENCE</scope>
    <source>
        <strain evidence="2">Duluth1</strain>
        <tissue evidence="2">Whole animal</tissue>
    </source>
</reference>
<feature type="region of interest" description="Disordered" evidence="1">
    <location>
        <begin position="1"/>
        <end position="58"/>
    </location>
</feature>
<proteinExistence type="predicted"/>
<comment type="caution">
    <text evidence="2">The sequence shown here is derived from an EMBL/GenBank/DDBJ whole genome shotgun (WGS) entry which is preliminary data.</text>
</comment>
<keyword evidence="3" id="KW-1185">Reference proteome</keyword>
<accession>A0A9D4GK18</accession>
<dbReference type="AlphaFoldDB" id="A0A9D4GK18"/>